<proteinExistence type="predicted"/>
<organism evidence="2 3">
    <name type="scientific">Spiribacter roseus</name>
    <dbReference type="NCBI Taxonomy" id="1855875"/>
    <lineage>
        <taxon>Bacteria</taxon>
        <taxon>Pseudomonadati</taxon>
        <taxon>Pseudomonadota</taxon>
        <taxon>Gammaproteobacteria</taxon>
        <taxon>Chromatiales</taxon>
        <taxon>Ectothiorhodospiraceae</taxon>
        <taxon>Spiribacter</taxon>
    </lineage>
</organism>
<keyword evidence="3" id="KW-1185">Reference proteome</keyword>
<keyword evidence="1" id="KW-0812">Transmembrane</keyword>
<evidence type="ECO:0000256" key="1">
    <source>
        <dbReference type="SAM" id="Phobius"/>
    </source>
</evidence>
<reference evidence="2 3" key="1">
    <citation type="submission" date="2024-02" db="EMBL/GenBank/DDBJ databases">
        <title>New especies of Spiribacter isolated from saline water.</title>
        <authorList>
            <person name="Leon M.J."/>
            <person name="De La Haba R."/>
            <person name="Sanchez-Porro C."/>
            <person name="Ventosa A."/>
        </authorList>
    </citation>
    <scope>NUCLEOTIDE SEQUENCE [LARGE SCALE GENOMIC DNA]</scope>
    <source>
        <strain evidence="3">ag22IC6-196</strain>
    </source>
</reference>
<evidence type="ECO:0000313" key="2">
    <source>
        <dbReference type="EMBL" id="MEX0372695.1"/>
    </source>
</evidence>
<keyword evidence="1" id="KW-0472">Membrane</keyword>
<sequence length="226" mass="24719">MTRARSITQRVTQVNEWLAGRTPRERVLVCVGAFIVIALIWQMAIFSGQTARLADTAAQQRAVRSEITQLNTTADTVRQQIADLESPDAAVRAEIEALQSDIASLPGGGAGDALDFLAAMPVTEALRQFESTLEDEPALTVIRFDRQMGAGPGTANDTDEPPMEVDHRQLRLVFEATFAQTVSLLSRLEALSVPLVWRVLDYAVIDHPTARVTVRFDLYALGGSDQ</sequence>
<dbReference type="EMBL" id="JBAKFG010000001">
    <property type="protein sequence ID" value="MEX0372695.1"/>
    <property type="molecule type" value="Genomic_DNA"/>
</dbReference>
<protein>
    <submittedName>
        <fullName evidence="2">Type II secretion system protein GspM</fullName>
    </submittedName>
</protein>
<comment type="caution">
    <text evidence="2">The sequence shown here is derived from an EMBL/GenBank/DDBJ whole genome shotgun (WGS) entry which is preliminary data.</text>
</comment>
<feature type="transmembrane region" description="Helical" evidence="1">
    <location>
        <begin position="27"/>
        <end position="46"/>
    </location>
</feature>
<dbReference type="Proteomes" id="UP001556636">
    <property type="component" value="Unassembled WGS sequence"/>
</dbReference>
<name>A0ABV3RWX9_9GAMM</name>
<dbReference type="RefSeq" id="WP_367951274.1">
    <property type="nucleotide sequence ID" value="NZ_JBAKFG010000001.1"/>
</dbReference>
<accession>A0ABV3RWX9</accession>
<gene>
    <name evidence="2" type="primary">gspM</name>
    <name evidence="2" type="ORF">V6X51_04510</name>
</gene>
<evidence type="ECO:0000313" key="3">
    <source>
        <dbReference type="Proteomes" id="UP001556636"/>
    </source>
</evidence>
<dbReference type="InterPro" id="IPR007690">
    <property type="entry name" value="T2SS_GspM"/>
</dbReference>
<keyword evidence="1" id="KW-1133">Transmembrane helix</keyword>
<dbReference type="Pfam" id="PF04612">
    <property type="entry name" value="T2SSM"/>
    <property type="match status" value="1"/>
</dbReference>